<dbReference type="RefSeq" id="WP_076499801.1">
    <property type="nucleotide sequence ID" value="NZ_FTOP01000004.1"/>
</dbReference>
<keyword evidence="1" id="KW-0001">2Fe-2S</keyword>
<dbReference type="Gene3D" id="2.102.10.10">
    <property type="entry name" value="Rieske [2Fe-2S] iron-sulphur domain"/>
    <property type="match status" value="1"/>
</dbReference>
<organism evidence="8 9">
    <name type="scientific">Belliella pelovolcani</name>
    <dbReference type="NCBI Taxonomy" id="529505"/>
    <lineage>
        <taxon>Bacteria</taxon>
        <taxon>Pseudomonadati</taxon>
        <taxon>Bacteroidota</taxon>
        <taxon>Cytophagia</taxon>
        <taxon>Cytophagales</taxon>
        <taxon>Cyclobacteriaceae</taxon>
        <taxon>Belliella</taxon>
    </lineage>
</organism>
<reference evidence="9" key="1">
    <citation type="submission" date="2017-01" db="EMBL/GenBank/DDBJ databases">
        <authorList>
            <person name="Varghese N."/>
            <person name="Submissions S."/>
        </authorList>
    </citation>
    <scope>NUCLEOTIDE SEQUENCE [LARGE SCALE GENOMIC DNA]</scope>
    <source>
        <strain evidence="9">DSM 46698</strain>
    </source>
</reference>
<dbReference type="InterPro" id="IPR017941">
    <property type="entry name" value="Rieske_2Fe-2S"/>
</dbReference>
<evidence type="ECO:0000256" key="1">
    <source>
        <dbReference type="ARBA" id="ARBA00022714"/>
    </source>
</evidence>
<dbReference type="SUPFAM" id="SSF50022">
    <property type="entry name" value="ISP domain"/>
    <property type="match status" value="1"/>
</dbReference>
<keyword evidence="5" id="KW-1015">Disulfide bond</keyword>
<keyword evidence="9" id="KW-1185">Reference proteome</keyword>
<dbReference type="AlphaFoldDB" id="A0A1N7LVU1"/>
<sequence length="168" mass="17791">MEKLETIKSGTLSNQRRDFLKKSGAFAVMSVFGVGFFTSCASDDDTAPNNNNNTPPPSSGTTGITVNSDTVVIDLSQASSLNNEGGWILITSAQMLVVNTGSGFNSLTSVCTHSGCDRNWSINNNQFVCSCHGSRFTLDGNVVTGPANRPLQAFSNSRSGDILTINRS</sequence>
<gene>
    <name evidence="8" type="ORF">SAMN05421761_104153</name>
</gene>
<evidence type="ECO:0000313" key="9">
    <source>
        <dbReference type="Proteomes" id="UP000186026"/>
    </source>
</evidence>
<dbReference type="STRING" id="529505.SAMN05421761_104153"/>
<evidence type="ECO:0000259" key="7">
    <source>
        <dbReference type="PROSITE" id="PS51296"/>
    </source>
</evidence>
<dbReference type="PRINTS" id="PR00162">
    <property type="entry name" value="RIESKE"/>
</dbReference>
<comment type="cofactor">
    <cofactor evidence="6">
        <name>[2Fe-2S] cluster</name>
        <dbReference type="ChEBI" id="CHEBI:190135"/>
    </cofactor>
</comment>
<evidence type="ECO:0000256" key="2">
    <source>
        <dbReference type="ARBA" id="ARBA00022723"/>
    </source>
</evidence>
<dbReference type="InterPro" id="IPR014349">
    <property type="entry name" value="Rieske_Fe-S_prot"/>
</dbReference>
<dbReference type="EMBL" id="FTOP01000004">
    <property type="protein sequence ID" value="SIS77821.1"/>
    <property type="molecule type" value="Genomic_DNA"/>
</dbReference>
<evidence type="ECO:0000256" key="6">
    <source>
        <dbReference type="ARBA" id="ARBA00034078"/>
    </source>
</evidence>
<dbReference type="OrthoDB" id="9767869at2"/>
<keyword evidence="2" id="KW-0479">Metal-binding</keyword>
<dbReference type="PROSITE" id="PS51296">
    <property type="entry name" value="RIESKE"/>
    <property type="match status" value="1"/>
</dbReference>
<dbReference type="PANTHER" id="PTHR10134">
    <property type="entry name" value="CYTOCHROME B-C1 COMPLEX SUBUNIT RIESKE, MITOCHONDRIAL"/>
    <property type="match status" value="1"/>
</dbReference>
<evidence type="ECO:0000313" key="8">
    <source>
        <dbReference type="EMBL" id="SIS77821.1"/>
    </source>
</evidence>
<dbReference type="Proteomes" id="UP000186026">
    <property type="component" value="Unassembled WGS sequence"/>
</dbReference>
<keyword evidence="4" id="KW-0411">Iron-sulfur</keyword>
<evidence type="ECO:0000256" key="4">
    <source>
        <dbReference type="ARBA" id="ARBA00023014"/>
    </source>
</evidence>
<name>A0A1N7LVU1_9BACT</name>
<evidence type="ECO:0000256" key="3">
    <source>
        <dbReference type="ARBA" id="ARBA00023004"/>
    </source>
</evidence>
<dbReference type="GO" id="GO:0016020">
    <property type="term" value="C:membrane"/>
    <property type="evidence" value="ECO:0007669"/>
    <property type="project" value="InterPro"/>
</dbReference>
<dbReference type="Pfam" id="PF00355">
    <property type="entry name" value="Rieske"/>
    <property type="match status" value="1"/>
</dbReference>
<dbReference type="InterPro" id="IPR005805">
    <property type="entry name" value="Rieske_Fe-S_prot_C"/>
</dbReference>
<dbReference type="GO" id="GO:0046872">
    <property type="term" value="F:metal ion binding"/>
    <property type="evidence" value="ECO:0007669"/>
    <property type="project" value="UniProtKB-KW"/>
</dbReference>
<evidence type="ECO:0000256" key="5">
    <source>
        <dbReference type="ARBA" id="ARBA00023157"/>
    </source>
</evidence>
<dbReference type="InterPro" id="IPR036922">
    <property type="entry name" value="Rieske_2Fe-2S_sf"/>
</dbReference>
<dbReference type="GO" id="GO:0051537">
    <property type="term" value="F:2 iron, 2 sulfur cluster binding"/>
    <property type="evidence" value="ECO:0007669"/>
    <property type="project" value="UniProtKB-KW"/>
</dbReference>
<keyword evidence="3" id="KW-0408">Iron</keyword>
<accession>A0A1N7LVU1</accession>
<protein>
    <submittedName>
        <fullName evidence="8">Cytochrome b6-f complex iron-sulfur subunit</fullName>
    </submittedName>
</protein>
<dbReference type="CDD" id="cd03467">
    <property type="entry name" value="Rieske"/>
    <property type="match status" value="1"/>
</dbReference>
<proteinExistence type="predicted"/>
<feature type="domain" description="Rieske" evidence="7">
    <location>
        <begin position="94"/>
        <end position="165"/>
    </location>
</feature>